<feature type="transmembrane region" description="Helical" evidence="1">
    <location>
        <begin position="21"/>
        <end position="41"/>
    </location>
</feature>
<dbReference type="Pfam" id="PF11012">
    <property type="entry name" value="DUF2850"/>
    <property type="match status" value="1"/>
</dbReference>
<dbReference type="AlphaFoldDB" id="A0A9X4F6M1"/>
<accession>A0A9X4F6M1</accession>
<protein>
    <submittedName>
        <fullName evidence="2">DUF2850 domain-containing protein</fullName>
    </submittedName>
</protein>
<dbReference type="EMBL" id="JAKNAX010000003">
    <property type="protein sequence ID" value="MDE1345158.1"/>
    <property type="molecule type" value="Genomic_DNA"/>
</dbReference>
<dbReference type="Proteomes" id="UP001140978">
    <property type="component" value="Unassembled WGS sequence"/>
</dbReference>
<keyword evidence="1" id="KW-0812">Transmembrane</keyword>
<dbReference type="InterPro" id="IPR021271">
    <property type="entry name" value="DUF2850"/>
</dbReference>
<keyword evidence="1" id="KW-1133">Transmembrane helix</keyword>
<sequence length="144" mass="16723">MIKDQTIELATQGTHLRRRKVIERVLMALALVGTLSVFSLYGDIFSRISDYLTPKEQVYGVWVEQNVAPYAAKHIELSKQGVMSGGRVLATSFDFDGHYIEYQIGDEHYRYKMLNERYSEMTLVSSEHYNPTFQLSEKHKKNLR</sequence>
<evidence type="ECO:0000313" key="3">
    <source>
        <dbReference type="Proteomes" id="UP001140978"/>
    </source>
</evidence>
<organism evidence="2 3">
    <name type="scientific">Vibrio aestuarianus</name>
    <dbReference type="NCBI Taxonomy" id="28171"/>
    <lineage>
        <taxon>Bacteria</taxon>
        <taxon>Pseudomonadati</taxon>
        <taxon>Pseudomonadota</taxon>
        <taxon>Gammaproteobacteria</taxon>
        <taxon>Vibrionales</taxon>
        <taxon>Vibrionaceae</taxon>
        <taxon>Vibrio</taxon>
    </lineage>
</organism>
<evidence type="ECO:0000313" key="2">
    <source>
        <dbReference type="EMBL" id="MDE1345158.1"/>
    </source>
</evidence>
<evidence type="ECO:0000256" key="1">
    <source>
        <dbReference type="SAM" id="Phobius"/>
    </source>
</evidence>
<gene>
    <name evidence="2" type="ORF">L9X51_01710</name>
</gene>
<comment type="caution">
    <text evidence="2">The sequence shown here is derived from an EMBL/GenBank/DDBJ whole genome shotgun (WGS) entry which is preliminary data.</text>
</comment>
<keyword evidence="1" id="KW-0472">Membrane</keyword>
<proteinExistence type="predicted"/>
<reference evidence="2" key="1">
    <citation type="submission" date="2022-02" db="EMBL/GenBank/DDBJ databases">
        <title>Emergence and expansion in Europe of a Vibrio aestuarianus clonal complex pathogenic for oysters.</title>
        <authorList>
            <person name="Mesnil A."/>
            <person name="Travers M.-A."/>
        </authorList>
    </citation>
    <scope>NUCLEOTIDE SEQUENCE</scope>
    <source>
        <strain evidence="2">19_064_15T1</strain>
    </source>
</reference>
<name>A0A9X4F6M1_9VIBR</name>